<dbReference type="InParanoid" id="D8QIX5"/>
<accession>D8QIX5</accession>
<sequence>MTLASQKVARTPELIGIIIKQVLAGTSNLARNDELLSLMIVSRSFSSVSLDTLWENQTSLVPLFLTLRPVARLFRLKDETRILRFEPGYKSPPWKRFHSYARRVKVLDDSQDNGNLRCNITLHPSLFQGLDPKSTILPMLQTLRLHSRVVNSLHKAITLHVPTSTTDTRLLFVRRDLEGKDKKCKSITLGALCDMRSLRCLGVQYVPQFAQWLETRGPLPNLHTFEAFRPNGIQRDYKSPTYPSAGNFSPSIVRLIQPSSVVDAARTLGSLPRTKKRNSVIALEITVPRGADNIKRIGSYKQTIDLYREIHAYCDPSTLTHLCVFTGNAFSGLLFRASSLFADLLGFKNMEHLDIVFCCRHANLADAIDTFSFAFPRLKFLSLVIQRPERSNAEKYLALPTFDALLPLVRRCPLLEYVRLPLRVGWSWYSDKSLPKSVAVRPLTLNVMPSASLFEPLEQSFVNSVASILRKLFPGLRRIEGFWSGRTDFQSNQTDLPENFARTKANWEEVEDIVANRMLRRLSRWNI</sequence>
<organism evidence="2">
    <name type="scientific">Schizophyllum commune (strain H4-8 / FGSC 9210)</name>
    <name type="common">Split gill fungus</name>
    <dbReference type="NCBI Taxonomy" id="578458"/>
    <lineage>
        <taxon>Eukaryota</taxon>
        <taxon>Fungi</taxon>
        <taxon>Dikarya</taxon>
        <taxon>Basidiomycota</taxon>
        <taxon>Agaricomycotina</taxon>
        <taxon>Agaricomycetes</taxon>
        <taxon>Agaricomycetidae</taxon>
        <taxon>Agaricales</taxon>
        <taxon>Schizophyllaceae</taxon>
        <taxon>Schizophyllum</taxon>
    </lineage>
</organism>
<dbReference type="OrthoDB" id="3209747at2759"/>
<dbReference type="GeneID" id="9593774"/>
<keyword evidence="2" id="KW-1185">Reference proteome</keyword>
<dbReference type="RefSeq" id="XP_003027388.1">
    <property type="nucleotide sequence ID" value="XM_003027342.1"/>
</dbReference>
<dbReference type="EMBL" id="GL377313">
    <property type="protein sequence ID" value="EFI92485.1"/>
    <property type="molecule type" value="Genomic_DNA"/>
</dbReference>
<gene>
    <name evidence="1" type="ORF">SCHCODRAFT_113842</name>
</gene>
<dbReference type="AlphaFoldDB" id="D8QIX5"/>
<name>D8QIX5_SCHCM</name>
<evidence type="ECO:0000313" key="2">
    <source>
        <dbReference type="Proteomes" id="UP000007431"/>
    </source>
</evidence>
<proteinExistence type="predicted"/>
<feature type="non-terminal residue" evidence="1">
    <location>
        <position position="527"/>
    </location>
</feature>
<dbReference type="Proteomes" id="UP000007431">
    <property type="component" value="Unassembled WGS sequence"/>
</dbReference>
<evidence type="ECO:0000313" key="1">
    <source>
        <dbReference type="EMBL" id="EFI92485.1"/>
    </source>
</evidence>
<dbReference type="KEGG" id="scm:SCHCO_02693694"/>
<reference evidence="1 2" key="1">
    <citation type="journal article" date="2010" name="Nat. Biotechnol.">
        <title>Genome sequence of the model mushroom Schizophyllum commune.</title>
        <authorList>
            <person name="Ohm R.A."/>
            <person name="de Jong J.F."/>
            <person name="Lugones L.G."/>
            <person name="Aerts A."/>
            <person name="Kothe E."/>
            <person name="Stajich J.E."/>
            <person name="de Vries R.P."/>
            <person name="Record E."/>
            <person name="Levasseur A."/>
            <person name="Baker S.E."/>
            <person name="Bartholomew K.A."/>
            <person name="Coutinho P.M."/>
            <person name="Erdmann S."/>
            <person name="Fowler T.J."/>
            <person name="Gathman A.C."/>
            <person name="Lombard V."/>
            <person name="Henrissat B."/>
            <person name="Knabe N."/>
            <person name="Kuees U."/>
            <person name="Lilly W.W."/>
            <person name="Lindquist E."/>
            <person name="Lucas S."/>
            <person name="Magnuson J.K."/>
            <person name="Piumi F."/>
            <person name="Raudaskoski M."/>
            <person name="Salamov A."/>
            <person name="Schmutz J."/>
            <person name="Schwarze F.W.M.R."/>
            <person name="vanKuyk P.A."/>
            <person name="Horton J.S."/>
            <person name="Grigoriev I.V."/>
            <person name="Woesten H.A.B."/>
        </authorList>
    </citation>
    <scope>NUCLEOTIDE SEQUENCE [LARGE SCALE GENOMIC DNA]</scope>
    <source>
        <strain evidence="2">H4-8 / FGSC 9210</strain>
    </source>
</reference>
<protein>
    <submittedName>
        <fullName evidence="1">Uncharacterized protein</fullName>
    </submittedName>
</protein>
<dbReference type="HOGENOM" id="CLU_019660_0_0_1"/>
<dbReference type="VEuPathDB" id="FungiDB:SCHCODRAFT_02693694"/>